<keyword evidence="1" id="KW-1133">Transmembrane helix</keyword>
<keyword evidence="1" id="KW-0472">Membrane</keyword>
<feature type="non-terminal residue" evidence="3">
    <location>
        <position position="154"/>
    </location>
</feature>
<feature type="transmembrane region" description="Helical" evidence="1">
    <location>
        <begin position="109"/>
        <end position="128"/>
    </location>
</feature>
<name>A0A382URT9_9ZZZZ</name>
<feature type="transmembrane region" description="Helical" evidence="1">
    <location>
        <begin position="135"/>
        <end position="152"/>
    </location>
</feature>
<evidence type="ECO:0000259" key="2">
    <source>
        <dbReference type="Pfam" id="PF01569"/>
    </source>
</evidence>
<dbReference type="AlphaFoldDB" id="A0A382URT9"/>
<dbReference type="InterPro" id="IPR000326">
    <property type="entry name" value="PAP2/HPO"/>
</dbReference>
<accession>A0A382URT9</accession>
<dbReference type="Gene3D" id="1.20.144.10">
    <property type="entry name" value="Phosphatidic acid phosphatase type 2/haloperoxidase"/>
    <property type="match status" value="1"/>
</dbReference>
<dbReference type="SUPFAM" id="SSF48317">
    <property type="entry name" value="Acid phosphatase/Vanadium-dependent haloperoxidase"/>
    <property type="match status" value="1"/>
</dbReference>
<dbReference type="EMBL" id="UINC01146322">
    <property type="protein sequence ID" value="SVD36983.1"/>
    <property type="molecule type" value="Genomic_DNA"/>
</dbReference>
<dbReference type="InterPro" id="IPR036938">
    <property type="entry name" value="PAP2/HPO_sf"/>
</dbReference>
<keyword evidence="1" id="KW-0812">Transmembrane</keyword>
<dbReference type="Pfam" id="PF01569">
    <property type="entry name" value="PAP2"/>
    <property type="match status" value="1"/>
</dbReference>
<organism evidence="3">
    <name type="scientific">marine metagenome</name>
    <dbReference type="NCBI Taxonomy" id="408172"/>
    <lineage>
        <taxon>unclassified sequences</taxon>
        <taxon>metagenomes</taxon>
        <taxon>ecological metagenomes</taxon>
    </lineage>
</organism>
<gene>
    <name evidence="3" type="ORF">METZ01_LOCUS389837</name>
</gene>
<reference evidence="3" key="1">
    <citation type="submission" date="2018-05" db="EMBL/GenBank/DDBJ databases">
        <authorList>
            <person name="Lanie J.A."/>
            <person name="Ng W.-L."/>
            <person name="Kazmierczak K.M."/>
            <person name="Andrzejewski T.M."/>
            <person name="Davidsen T.M."/>
            <person name="Wayne K.J."/>
            <person name="Tettelin H."/>
            <person name="Glass J.I."/>
            <person name="Rusch D."/>
            <person name="Podicherti R."/>
            <person name="Tsui H.-C.T."/>
            <person name="Winkler M.E."/>
        </authorList>
    </citation>
    <scope>NUCLEOTIDE SEQUENCE</scope>
</reference>
<evidence type="ECO:0000313" key="3">
    <source>
        <dbReference type="EMBL" id="SVD36983.1"/>
    </source>
</evidence>
<feature type="domain" description="Phosphatidic acid phosphatase type 2/haloperoxidase" evidence="2">
    <location>
        <begin position="67"/>
        <end position="154"/>
    </location>
</feature>
<proteinExistence type="predicted"/>
<sequence length="154" mass="17202">MAFLMALLLIIYFMDINQSLFLRLNHAAQFMPITWWGYITYLGDGMAVGCLLAVVFRKNPKIALVGIIAVLTSGIIVQVLKSYFSIPRPAGIFNLDEFYLFGYILKSRGFPSGHSSTAFSLLGTFFYFCVNNKQGWLFFSAALLIAFSRVAIGV</sequence>
<evidence type="ECO:0000256" key="1">
    <source>
        <dbReference type="SAM" id="Phobius"/>
    </source>
</evidence>
<protein>
    <recommendedName>
        <fullName evidence="2">Phosphatidic acid phosphatase type 2/haloperoxidase domain-containing protein</fullName>
    </recommendedName>
</protein>
<feature type="transmembrane region" description="Helical" evidence="1">
    <location>
        <begin position="35"/>
        <end position="55"/>
    </location>
</feature>
<feature type="transmembrane region" description="Helical" evidence="1">
    <location>
        <begin position="62"/>
        <end position="80"/>
    </location>
</feature>